<protein>
    <submittedName>
        <fullName evidence="1">Uncharacterized protein</fullName>
    </submittedName>
</protein>
<dbReference type="OrthoDB" id="412884at2759"/>
<organism evidence="1 2">
    <name type="scientific">Symbiodinium pilosum</name>
    <name type="common">Dinoflagellate</name>
    <dbReference type="NCBI Taxonomy" id="2952"/>
    <lineage>
        <taxon>Eukaryota</taxon>
        <taxon>Sar</taxon>
        <taxon>Alveolata</taxon>
        <taxon>Dinophyceae</taxon>
        <taxon>Suessiales</taxon>
        <taxon>Symbiodiniaceae</taxon>
        <taxon>Symbiodinium</taxon>
    </lineage>
</organism>
<evidence type="ECO:0000313" key="2">
    <source>
        <dbReference type="Proteomes" id="UP000649617"/>
    </source>
</evidence>
<dbReference type="Proteomes" id="UP000649617">
    <property type="component" value="Unassembled WGS sequence"/>
</dbReference>
<sequence>MAHDGTVFTSSMLCFMTDYAPPPGPEDAMRFQAQQLIHLFDLVSLIQVSHATPVATARARQVMGSLQREADRQMSISLPKILSVGRVVFQVVCSDPAFAFKAMGSMVELGKVMYLGGACARKAERAATFIQGLYERSCRLMKVREAMFLETVGVVQTEIEKPGIEQDHLIFEIEDYLFDHGALDRDLPLCSELRLLVRPDKAPGHFRRFVKAVAVGLEAFFKNGTPECQHAFEFYQDLAKAHEFDDLGT</sequence>
<reference evidence="1" key="1">
    <citation type="submission" date="2021-02" db="EMBL/GenBank/DDBJ databases">
        <authorList>
            <person name="Dougan E. K."/>
            <person name="Rhodes N."/>
            <person name="Thang M."/>
            <person name="Chan C."/>
        </authorList>
    </citation>
    <scope>NUCLEOTIDE SEQUENCE</scope>
</reference>
<dbReference type="EMBL" id="CAJNIZ010009390">
    <property type="protein sequence ID" value="CAE7280642.1"/>
    <property type="molecule type" value="Genomic_DNA"/>
</dbReference>
<accession>A0A812MSQ3</accession>
<proteinExistence type="predicted"/>
<evidence type="ECO:0000313" key="1">
    <source>
        <dbReference type="EMBL" id="CAE7280642.1"/>
    </source>
</evidence>
<keyword evidence="2" id="KW-1185">Reference proteome</keyword>
<gene>
    <name evidence="1" type="ORF">SPIL2461_LOCUS6289</name>
</gene>
<comment type="caution">
    <text evidence="1">The sequence shown here is derived from an EMBL/GenBank/DDBJ whole genome shotgun (WGS) entry which is preliminary data.</text>
</comment>
<dbReference type="AlphaFoldDB" id="A0A812MSQ3"/>
<name>A0A812MSQ3_SYMPI</name>